<dbReference type="InParanoid" id="M4BU54"/>
<protein>
    <submittedName>
        <fullName evidence="2">Uncharacterized protein</fullName>
    </submittedName>
</protein>
<dbReference type="HOGENOM" id="CLU_461143_0_0_1"/>
<feature type="region of interest" description="Disordered" evidence="1">
    <location>
        <begin position="353"/>
        <end position="387"/>
    </location>
</feature>
<name>M4BU54_HYAAE</name>
<dbReference type="Proteomes" id="UP000011713">
    <property type="component" value="Unassembled WGS sequence"/>
</dbReference>
<dbReference type="EnsemblProtists" id="HpaT810041">
    <property type="protein sequence ID" value="HpaP810041"/>
    <property type="gene ID" value="HpaG810041"/>
</dbReference>
<feature type="compositionally biased region" description="Polar residues" evidence="1">
    <location>
        <begin position="92"/>
        <end position="127"/>
    </location>
</feature>
<accession>M4BU54</accession>
<reference evidence="3" key="1">
    <citation type="journal article" date="2010" name="Science">
        <title>Signatures of adaptation to obligate biotrophy in the Hyaloperonospora arabidopsidis genome.</title>
        <authorList>
            <person name="Baxter L."/>
            <person name="Tripathy S."/>
            <person name="Ishaque N."/>
            <person name="Boot N."/>
            <person name="Cabral A."/>
            <person name="Kemen E."/>
            <person name="Thines M."/>
            <person name="Ah-Fong A."/>
            <person name="Anderson R."/>
            <person name="Badejoko W."/>
            <person name="Bittner-Eddy P."/>
            <person name="Boore J.L."/>
            <person name="Chibucos M.C."/>
            <person name="Coates M."/>
            <person name="Dehal P."/>
            <person name="Delehaunty K."/>
            <person name="Dong S."/>
            <person name="Downton P."/>
            <person name="Dumas B."/>
            <person name="Fabro G."/>
            <person name="Fronick C."/>
            <person name="Fuerstenberg S.I."/>
            <person name="Fulton L."/>
            <person name="Gaulin E."/>
            <person name="Govers F."/>
            <person name="Hughes L."/>
            <person name="Humphray S."/>
            <person name="Jiang R.H."/>
            <person name="Judelson H."/>
            <person name="Kamoun S."/>
            <person name="Kyung K."/>
            <person name="Meijer H."/>
            <person name="Minx P."/>
            <person name="Morris P."/>
            <person name="Nelson J."/>
            <person name="Phuntumart V."/>
            <person name="Qutob D."/>
            <person name="Rehmany A."/>
            <person name="Rougon-Cardoso A."/>
            <person name="Ryden P."/>
            <person name="Torto-Alalibo T."/>
            <person name="Studholme D."/>
            <person name="Wang Y."/>
            <person name="Win J."/>
            <person name="Wood J."/>
            <person name="Clifton S.W."/>
            <person name="Rogers J."/>
            <person name="Van den Ackerveken G."/>
            <person name="Jones J.D."/>
            <person name="McDowell J.M."/>
            <person name="Beynon J."/>
            <person name="Tyler B.M."/>
        </authorList>
    </citation>
    <scope>NUCLEOTIDE SEQUENCE [LARGE SCALE GENOMIC DNA]</scope>
    <source>
        <strain evidence="3">Emoy2</strain>
    </source>
</reference>
<evidence type="ECO:0000256" key="1">
    <source>
        <dbReference type="SAM" id="MobiDB-lite"/>
    </source>
</evidence>
<dbReference type="AlphaFoldDB" id="M4BU54"/>
<keyword evidence="3" id="KW-1185">Reference proteome</keyword>
<evidence type="ECO:0000313" key="2">
    <source>
        <dbReference type="EnsemblProtists" id="HpaP810041"/>
    </source>
</evidence>
<dbReference type="EMBL" id="JH597910">
    <property type="status" value="NOT_ANNOTATED_CDS"/>
    <property type="molecule type" value="Genomic_DNA"/>
</dbReference>
<evidence type="ECO:0000313" key="3">
    <source>
        <dbReference type="Proteomes" id="UP000011713"/>
    </source>
</evidence>
<organism evidence="2 3">
    <name type="scientific">Hyaloperonospora arabidopsidis (strain Emoy2)</name>
    <name type="common">Downy mildew agent</name>
    <name type="synonym">Peronospora arabidopsidis</name>
    <dbReference type="NCBI Taxonomy" id="559515"/>
    <lineage>
        <taxon>Eukaryota</taxon>
        <taxon>Sar</taxon>
        <taxon>Stramenopiles</taxon>
        <taxon>Oomycota</taxon>
        <taxon>Peronosporomycetes</taxon>
        <taxon>Peronosporales</taxon>
        <taxon>Peronosporaceae</taxon>
        <taxon>Hyaloperonospora</taxon>
    </lineage>
</organism>
<sequence length="592" mass="63314">MMQGPLVTKGFSGTSWNQPSADALASLRDSRHRVSGRTTRAAGPSTEGWFNPGKNMKKRGLLLTAASSSRAATHIAPPLRCPQKKEEEKVSKSTIQGSATSAKQSSTISAKSFKQSPLPTKATVSTNGRVPAVKPSVTAAVDANDAKRRAQAVIELKQLIGGDREESRADRAPATVAVPATSEPSTKVTALVVALENVGDTQREVDLLTSTAAVSKTDSDNKKAHYFEAPAHALELAIAREATRTALPTALNDAIDVLPTLEYEYHTAGAAATRAAKEAASTSNMLLKSKRCLARITPREKPTIGVAVNIIMSPAGDMPAVTAEKIRDRSRSMVQRFLSSYVRRKRGIKIVPSKAAPCTVPPEAGPQDSTPPDIRPTGSPDSETFNSHDLDVTMADSTFTFGNCHAHGRSGWRGSYSSTVRSQCSVTSGASSGYRSRAKASSGNIAELEMGDYRLMTRPIGTCEDPGTQLAIRYPMDLNCPHIPHDQTLRATWVHNVPDFASAVVAAAAVPERHNQLAANTAVICKWVNQRKVATALPATIPIGLKVQFAWIHSRALELAARVRDLPYPVDYLDSMPGETHCAFGHSINSES</sequence>
<feature type="region of interest" description="Disordered" evidence="1">
    <location>
        <begin position="28"/>
        <end position="55"/>
    </location>
</feature>
<reference evidence="2" key="2">
    <citation type="submission" date="2015-06" db="UniProtKB">
        <authorList>
            <consortium name="EnsemblProtists"/>
        </authorList>
    </citation>
    <scope>IDENTIFICATION</scope>
    <source>
        <strain evidence="2">Emoy2</strain>
    </source>
</reference>
<feature type="region of interest" description="Disordered" evidence="1">
    <location>
        <begin position="81"/>
        <end position="127"/>
    </location>
</feature>
<dbReference type="VEuPathDB" id="FungiDB:HpaG810041"/>
<proteinExistence type="predicted"/>